<keyword evidence="4" id="KW-1185">Reference proteome</keyword>
<dbReference type="PANTHER" id="PTHR12829:SF8">
    <property type="entry name" value="CHROMOSOME UNDETERMINED SCAFFOLD_82, WHOLE GENOME SHOTGUN SEQUENCE"/>
    <property type="match status" value="1"/>
</dbReference>
<dbReference type="InterPro" id="IPR007757">
    <property type="entry name" value="MT-A70-like"/>
</dbReference>
<reference evidence="3" key="2">
    <citation type="submission" date="2023-02" db="EMBL/GenBank/DDBJ databases">
        <authorList>
            <consortium name="DOE Joint Genome Institute"/>
            <person name="Mondo S.J."/>
            <person name="Chang Y."/>
            <person name="Wang Y."/>
            <person name="Ahrendt S."/>
            <person name="Andreopoulos W."/>
            <person name="Barry K."/>
            <person name="Beard J."/>
            <person name="Benny G.L."/>
            <person name="Blankenship S."/>
            <person name="Bonito G."/>
            <person name="Cuomo C."/>
            <person name="Desiro A."/>
            <person name="Gervers K.A."/>
            <person name="Hundley H."/>
            <person name="Kuo A."/>
            <person name="LaButti K."/>
            <person name="Lang B.F."/>
            <person name="Lipzen A."/>
            <person name="O'Donnell K."/>
            <person name="Pangilinan J."/>
            <person name="Reynolds N."/>
            <person name="Sandor L."/>
            <person name="Smith M.W."/>
            <person name="Tsang A."/>
            <person name="Grigoriev I.V."/>
            <person name="Stajich J.E."/>
            <person name="Spatafora J.W."/>
        </authorList>
    </citation>
    <scope>NUCLEOTIDE SEQUENCE</scope>
    <source>
        <strain evidence="3">RSA 2281</strain>
    </source>
</reference>
<comment type="caution">
    <text evidence="3">The sequence shown here is derived from an EMBL/GenBank/DDBJ whole genome shotgun (WGS) entry which is preliminary data.</text>
</comment>
<evidence type="ECO:0000313" key="3">
    <source>
        <dbReference type="EMBL" id="KAI9243718.1"/>
    </source>
</evidence>
<dbReference type="AlphaFoldDB" id="A0AAD5P6X5"/>
<evidence type="ECO:0000313" key="4">
    <source>
        <dbReference type="Proteomes" id="UP001209540"/>
    </source>
</evidence>
<evidence type="ECO:0000256" key="1">
    <source>
        <dbReference type="PROSITE-ProRule" id="PRU00489"/>
    </source>
</evidence>
<dbReference type="Pfam" id="PF05063">
    <property type="entry name" value="MT-A70"/>
    <property type="match status" value="1"/>
</dbReference>
<dbReference type="Proteomes" id="UP001209540">
    <property type="component" value="Unassembled WGS sequence"/>
</dbReference>
<organism evidence="3 4">
    <name type="scientific">Phascolomyces articulosus</name>
    <dbReference type="NCBI Taxonomy" id="60185"/>
    <lineage>
        <taxon>Eukaryota</taxon>
        <taxon>Fungi</taxon>
        <taxon>Fungi incertae sedis</taxon>
        <taxon>Mucoromycota</taxon>
        <taxon>Mucoromycotina</taxon>
        <taxon>Mucoromycetes</taxon>
        <taxon>Mucorales</taxon>
        <taxon>Lichtheimiaceae</taxon>
        <taxon>Phascolomyces</taxon>
    </lineage>
</organism>
<gene>
    <name evidence="3" type="ORF">BDA99DRAFT_529861</name>
</gene>
<feature type="region of interest" description="Disordered" evidence="2">
    <location>
        <begin position="160"/>
        <end position="189"/>
    </location>
</feature>
<dbReference type="GO" id="GO:0036396">
    <property type="term" value="C:RNA N6-methyladenosine methyltransferase complex"/>
    <property type="evidence" value="ECO:0007669"/>
    <property type="project" value="TreeGrafter"/>
</dbReference>
<dbReference type="PANTHER" id="PTHR12829">
    <property type="entry name" value="N6-ADENOSINE-METHYLTRANSFERASE"/>
    <property type="match status" value="1"/>
</dbReference>
<evidence type="ECO:0000256" key="2">
    <source>
        <dbReference type="SAM" id="MobiDB-lite"/>
    </source>
</evidence>
<dbReference type="EMBL" id="JAIXMP010000067">
    <property type="protein sequence ID" value="KAI9243718.1"/>
    <property type="molecule type" value="Genomic_DNA"/>
</dbReference>
<protein>
    <submittedName>
        <fullName evidence="3">Uncharacterized protein</fullName>
    </submittedName>
</protein>
<comment type="similarity">
    <text evidence="1">Belongs to the MT-A70-like family.</text>
</comment>
<proteinExistence type="inferred from homology"/>
<reference evidence="3" key="1">
    <citation type="journal article" date="2022" name="IScience">
        <title>Evolution of zygomycete secretomes and the origins of terrestrial fungal ecologies.</title>
        <authorList>
            <person name="Chang Y."/>
            <person name="Wang Y."/>
            <person name="Mondo S."/>
            <person name="Ahrendt S."/>
            <person name="Andreopoulos W."/>
            <person name="Barry K."/>
            <person name="Beard J."/>
            <person name="Benny G.L."/>
            <person name="Blankenship S."/>
            <person name="Bonito G."/>
            <person name="Cuomo C."/>
            <person name="Desiro A."/>
            <person name="Gervers K.A."/>
            <person name="Hundley H."/>
            <person name="Kuo A."/>
            <person name="LaButti K."/>
            <person name="Lang B.F."/>
            <person name="Lipzen A."/>
            <person name="O'Donnell K."/>
            <person name="Pangilinan J."/>
            <person name="Reynolds N."/>
            <person name="Sandor L."/>
            <person name="Smith M.E."/>
            <person name="Tsang A."/>
            <person name="Grigoriev I.V."/>
            <person name="Stajich J.E."/>
            <person name="Spatafora J.W."/>
        </authorList>
    </citation>
    <scope>NUCLEOTIDE SEQUENCE</scope>
    <source>
        <strain evidence="3">RSA 2281</strain>
    </source>
</reference>
<accession>A0AAD5P6X5</accession>
<name>A0AAD5P6X5_9FUNG</name>
<dbReference type="GO" id="GO:0005634">
    <property type="term" value="C:nucleus"/>
    <property type="evidence" value="ECO:0007669"/>
    <property type="project" value="TreeGrafter"/>
</dbReference>
<sequence length="463" mass="54340">MSERSRRKRKQRNTPVSNVHYVGYVEDEESVEAIMKKFEELERIQSEIAKSSPAPEENKENLVDTNNNNNNNDDHDQDTPMTDDGLETKSTTAQPLTEEQLQEVFKRTSAFTVRSAMMETHDEDLDAMELWQVEFHENNTDEIFEEDDYVHVDDDFWDREFGELPPRPKRGRKAAVPREKSSGRKSGTDRESIIARYKIMQVQVQDRNGNYFMVKKRVSTIDPSLPTYVKIPGKPIPRSWAHSILRYSEKEPERVCSYYHEVDDILALDLKEYGTSFNCVYMDPPLLLPNEEPTPGKIHIDDLARLNITDIVPMGFLFIWIEKEWLQKIVLLAESWGFKYVENFCWIKKNINNQIHKGEYRYFNKSKLSLLIFRKEGDIELRHQRNPDCVFDFIKPMLPGEITESKPAFMYDVIETMLPTAVYHPEKNPEGKRLLELWAKKGTRRNGWTTVLCTNREQVNEFV</sequence>
<dbReference type="PROSITE" id="PS51143">
    <property type="entry name" value="MT_A70"/>
    <property type="match status" value="1"/>
</dbReference>
<feature type="compositionally biased region" description="Basic and acidic residues" evidence="2">
    <location>
        <begin position="176"/>
        <end position="189"/>
    </location>
</feature>
<dbReference type="GO" id="GO:0008168">
    <property type="term" value="F:methyltransferase activity"/>
    <property type="evidence" value="ECO:0007669"/>
    <property type="project" value="TreeGrafter"/>
</dbReference>
<feature type="region of interest" description="Disordered" evidence="2">
    <location>
        <begin position="46"/>
        <end position="96"/>
    </location>
</feature>